<feature type="transmembrane region" description="Helical" evidence="1">
    <location>
        <begin position="175"/>
        <end position="196"/>
    </location>
</feature>
<protein>
    <recommendedName>
        <fullName evidence="3">DUF1648 domain-containing protein</fullName>
    </recommendedName>
</protein>
<organism evidence="2">
    <name type="scientific">bioreactor metagenome</name>
    <dbReference type="NCBI Taxonomy" id="1076179"/>
    <lineage>
        <taxon>unclassified sequences</taxon>
        <taxon>metagenomes</taxon>
        <taxon>ecological metagenomes</taxon>
    </lineage>
</organism>
<name>A0A645AA38_9ZZZZ</name>
<feature type="transmembrane region" description="Helical" evidence="1">
    <location>
        <begin position="202"/>
        <end position="222"/>
    </location>
</feature>
<gene>
    <name evidence="2" type="ORF">SDC9_95889</name>
</gene>
<dbReference type="EMBL" id="VSSQ01012404">
    <property type="protein sequence ID" value="MPM49161.1"/>
    <property type="molecule type" value="Genomic_DNA"/>
</dbReference>
<dbReference type="AlphaFoldDB" id="A0A645AA38"/>
<keyword evidence="1" id="KW-1133">Transmembrane helix</keyword>
<feature type="transmembrane region" description="Helical" evidence="1">
    <location>
        <begin position="100"/>
        <end position="123"/>
    </location>
</feature>
<feature type="transmembrane region" description="Helical" evidence="1">
    <location>
        <begin position="12"/>
        <end position="31"/>
    </location>
</feature>
<sequence>MTPTDPTRRLPTGALVMAGLAITFMLVWSIVNWPEMAPAIMTREAAGNHGASVVPRGVTAVAMPVALLVLTVFLMAAPVWDAKLQARISSAAQQRGRGAVRVLGAALVGLSIFLGAFHVALVGMYTGADLPVEQIGGAAAGVLLTILGVHLPLARPDTAGADPTLETFRASLGPTYRAGGFAMVGLGLVTIALAVVRPALGLYVTPAGVAIIFTAMVVTAVVRTARR</sequence>
<reference evidence="2" key="1">
    <citation type="submission" date="2019-08" db="EMBL/GenBank/DDBJ databases">
        <authorList>
            <person name="Kucharzyk K."/>
            <person name="Murdoch R.W."/>
            <person name="Higgins S."/>
            <person name="Loffler F."/>
        </authorList>
    </citation>
    <scope>NUCLEOTIDE SEQUENCE</scope>
</reference>
<feature type="transmembrane region" description="Helical" evidence="1">
    <location>
        <begin position="135"/>
        <end position="154"/>
    </location>
</feature>
<keyword evidence="1" id="KW-0812">Transmembrane</keyword>
<evidence type="ECO:0000256" key="1">
    <source>
        <dbReference type="SAM" id="Phobius"/>
    </source>
</evidence>
<keyword evidence="1" id="KW-0472">Membrane</keyword>
<comment type="caution">
    <text evidence="2">The sequence shown here is derived from an EMBL/GenBank/DDBJ whole genome shotgun (WGS) entry which is preliminary data.</text>
</comment>
<evidence type="ECO:0008006" key="3">
    <source>
        <dbReference type="Google" id="ProtNLM"/>
    </source>
</evidence>
<proteinExistence type="predicted"/>
<accession>A0A645AA38</accession>
<evidence type="ECO:0000313" key="2">
    <source>
        <dbReference type="EMBL" id="MPM49161.1"/>
    </source>
</evidence>
<feature type="transmembrane region" description="Helical" evidence="1">
    <location>
        <begin position="61"/>
        <end position="80"/>
    </location>
</feature>